<evidence type="ECO:0000259" key="10">
    <source>
        <dbReference type="Pfam" id="PF02770"/>
    </source>
</evidence>
<organism evidence="12 13">
    <name type="scientific">Arthrobacter livingstonensis</name>
    <dbReference type="NCBI Taxonomy" id="670078"/>
    <lineage>
        <taxon>Bacteria</taxon>
        <taxon>Bacillati</taxon>
        <taxon>Actinomycetota</taxon>
        <taxon>Actinomycetes</taxon>
        <taxon>Micrococcales</taxon>
        <taxon>Micrococcaceae</taxon>
        <taxon>Arthrobacter</taxon>
    </lineage>
</organism>
<feature type="domain" description="Acyl-CoA oxidase/dehydrogenase middle" evidence="10">
    <location>
        <begin position="176"/>
        <end position="279"/>
    </location>
</feature>
<dbReference type="InterPro" id="IPR036250">
    <property type="entry name" value="AcylCo_DH-like_C"/>
</dbReference>
<proteinExistence type="inferred from homology"/>
<dbReference type="Gene3D" id="1.10.540.10">
    <property type="entry name" value="Acyl-CoA dehydrogenase/oxidase, N-terminal domain"/>
    <property type="match status" value="1"/>
</dbReference>
<dbReference type="OrthoDB" id="8876745at2"/>
<keyword evidence="3 7" id="KW-0285">Flavoprotein</keyword>
<evidence type="ECO:0000256" key="8">
    <source>
        <dbReference type="SAM" id="MobiDB-lite"/>
    </source>
</evidence>
<dbReference type="InterPro" id="IPR009100">
    <property type="entry name" value="AcylCoA_DH/oxidase_NM_dom_sf"/>
</dbReference>
<evidence type="ECO:0000256" key="1">
    <source>
        <dbReference type="ARBA" id="ARBA00001974"/>
    </source>
</evidence>
<dbReference type="GO" id="GO:0050660">
    <property type="term" value="F:flavin adenine dinucleotide binding"/>
    <property type="evidence" value="ECO:0007669"/>
    <property type="project" value="InterPro"/>
</dbReference>
<feature type="compositionally biased region" description="Basic and acidic residues" evidence="8">
    <location>
        <begin position="17"/>
        <end position="32"/>
    </location>
</feature>
<evidence type="ECO:0000313" key="13">
    <source>
        <dbReference type="Proteomes" id="UP000247832"/>
    </source>
</evidence>
<dbReference type="SUPFAM" id="SSF56645">
    <property type="entry name" value="Acyl-CoA dehydrogenase NM domain-like"/>
    <property type="match status" value="1"/>
</dbReference>
<evidence type="ECO:0000256" key="7">
    <source>
        <dbReference type="RuleBase" id="RU362125"/>
    </source>
</evidence>
<feature type="domain" description="Acyl-CoA dehydrogenase/oxidase N-terminal" evidence="11">
    <location>
        <begin position="72"/>
        <end position="172"/>
    </location>
</feature>
<dbReference type="Proteomes" id="UP000247832">
    <property type="component" value="Unassembled WGS sequence"/>
</dbReference>
<comment type="caution">
    <text evidence="12">The sequence shown here is derived from an EMBL/GenBank/DDBJ whole genome shotgun (WGS) entry which is preliminary data.</text>
</comment>
<evidence type="ECO:0000256" key="5">
    <source>
        <dbReference type="ARBA" id="ARBA00023002"/>
    </source>
</evidence>
<dbReference type="InterPro" id="IPR046373">
    <property type="entry name" value="Acyl-CoA_Oxase/DH_mid-dom_sf"/>
</dbReference>
<dbReference type="InterPro" id="IPR006091">
    <property type="entry name" value="Acyl-CoA_Oxase/DH_mid-dom"/>
</dbReference>
<evidence type="ECO:0000313" key="12">
    <source>
        <dbReference type="EMBL" id="PYI64970.1"/>
    </source>
</evidence>
<dbReference type="PANTHER" id="PTHR43884">
    <property type="entry name" value="ACYL-COA DEHYDROGENASE"/>
    <property type="match status" value="1"/>
</dbReference>
<comment type="catalytic activity">
    <reaction evidence="6">
        <text>a 2,3-saturated acyl-CoA + A = a 2,3-dehydroacyl-CoA + AH2</text>
        <dbReference type="Rhea" id="RHEA:48608"/>
        <dbReference type="ChEBI" id="CHEBI:13193"/>
        <dbReference type="ChEBI" id="CHEBI:17499"/>
        <dbReference type="ChEBI" id="CHEBI:60015"/>
        <dbReference type="ChEBI" id="CHEBI:65111"/>
    </reaction>
</comment>
<evidence type="ECO:0000256" key="6">
    <source>
        <dbReference type="ARBA" id="ARBA00052546"/>
    </source>
</evidence>
<dbReference type="InterPro" id="IPR037069">
    <property type="entry name" value="AcylCoA_DH/ox_N_sf"/>
</dbReference>
<evidence type="ECO:0000256" key="4">
    <source>
        <dbReference type="ARBA" id="ARBA00022827"/>
    </source>
</evidence>
<dbReference type="Pfam" id="PF02771">
    <property type="entry name" value="Acyl-CoA_dh_N"/>
    <property type="match status" value="1"/>
</dbReference>
<dbReference type="InterPro" id="IPR009075">
    <property type="entry name" value="AcylCo_DH/oxidase_C"/>
</dbReference>
<evidence type="ECO:0000259" key="11">
    <source>
        <dbReference type="Pfam" id="PF02771"/>
    </source>
</evidence>
<comment type="similarity">
    <text evidence="2 7">Belongs to the acyl-CoA dehydrogenase family.</text>
</comment>
<accession>A0A2V5LF80</accession>
<dbReference type="EMBL" id="QJVD01000034">
    <property type="protein sequence ID" value="PYI64970.1"/>
    <property type="molecule type" value="Genomic_DNA"/>
</dbReference>
<keyword evidence="13" id="KW-1185">Reference proteome</keyword>
<sequence>MSTPAGGSAATTTPHVTAEDARNAAEAARESTWDRPSFAKGLYLGHFDLGLIHPHPQAPDDDVARGDTFLQEVEAYARTMDASVIERDAQIPDEYLAGLAKLGVFGMKIPREYGGLGLNLTYYGRALAILGSVHPAFGALVSAHQSIGVPEPVKVFGSKEQKQKYLPRCAAGAVTAFLLTEPDVGSDPARMACAAVPSEDGSEYILDGVKLWTTNGVIAELVVVMAVVPSRGPDENGKKTGGITAFVVEADSPGITVEHRNKFMGLRGIENGVTRFHQVRVPAENRLGREGQGLKIALTTLNTGRLSIPAMAAGAGKWSLKIAREWSNARTQWGHPVGEHEAVGKKLAFMAATTFALEAVFELSAALADAGMKDVRIEAALAKLWSSEMSYKCADELVQVRGGRGYETAESLAARGERAVPAEQLLRDLRINRIFEGSTEIMHLLIAREAVDAHLAAAGDLASTTASLQQKGRAAVAASGFYAKWLPQLVVGKGLDPRSYIEFGPLAKHLRFVERESRKLARQTFYGMGRWQGRLEYKQAFLGRIVDIGAELFAIAACCSRVEMIRLKDPVQGRSALKLADAFASQSRLRVEVLFSELWHNTDDADSSLSASLLAGDYAWLEDGIIDVSEGTGPWIADAAPGPTKQENQHRKYR</sequence>
<feature type="domain" description="Acyl-CoA dehydrogenase/oxidase C-terminal" evidence="9">
    <location>
        <begin position="291"/>
        <end position="449"/>
    </location>
</feature>
<dbReference type="Pfam" id="PF00441">
    <property type="entry name" value="Acyl-CoA_dh_1"/>
    <property type="match status" value="1"/>
</dbReference>
<reference evidence="12 13" key="1">
    <citation type="submission" date="2018-05" db="EMBL/GenBank/DDBJ databases">
        <title>Genetic diversity of glacier-inhabiting Cryobacterium bacteria in China and description of Cryobacterium mengkeensis sp. nov. and Arthrobacter glacialis sp. nov.</title>
        <authorList>
            <person name="Liu Q."/>
            <person name="Xin Y.-H."/>
        </authorList>
    </citation>
    <scope>NUCLEOTIDE SEQUENCE [LARGE SCALE GENOMIC DNA]</scope>
    <source>
        <strain evidence="12 13">LI2</strain>
    </source>
</reference>
<keyword evidence="5 7" id="KW-0560">Oxidoreductase</keyword>
<dbReference type="Pfam" id="PF02770">
    <property type="entry name" value="Acyl-CoA_dh_M"/>
    <property type="match status" value="1"/>
</dbReference>
<dbReference type="InterPro" id="IPR013786">
    <property type="entry name" value="AcylCoA_DH/ox_N"/>
</dbReference>
<dbReference type="Gene3D" id="2.40.110.10">
    <property type="entry name" value="Butyryl-CoA Dehydrogenase, subunit A, domain 2"/>
    <property type="match status" value="1"/>
</dbReference>
<dbReference type="GO" id="GO:0003995">
    <property type="term" value="F:acyl-CoA dehydrogenase activity"/>
    <property type="evidence" value="ECO:0007669"/>
    <property type="project" value="TreeGrafter"/>
</dbReference>
<dbReference type="RefSeq" id="WP_110502809.1">
    <property type="nucleotide sequence ID" value="NZ_QJVD01000034.1"/>
</dbReference>
<dbReference type="FunFam" id="1.20.140.10:FF:000019">
    <property type="entry name" value="Acyl-CoA dehydrogenase"/>
    <property type="match status" value="1"/>
</dbReference>
<evidence type="ECO:0000259" key="9">
    <source>
        <dbReference type="Pfam" id="PF00441"/>
    </source>
</evidence>
<keyword evidence="4 7" id="KW-0274">FAD</keyword>
<dbReference type="PANTHER" id="PTHR43884:SF9">
    <property type="entry name" value="COMPLEX I ASSEMBLY FACTOR ACAD9, MITOCHONDRIAL"/>
    <property type="match status" value="1"/>
</dbReference>
<dbReference type="Gene3D" id="1.20.140.10">
    <property type="entry name" value="Butyryl-CoA Dehydrogenase, subunit A, domain 3"/>
    <property type="match status" value="2"/>
</dbReference>
<gene>
    <name evidence="12" type="ORF">CVV68_20240</name>
</gene>
<evidence type="ECO:0000256" key="3">
    <source>
        <dbReference type="ARBA" id="ARBA00022630"/>
    </source>
</evidence>
<comment type="cofactor">
    <cofactor evidence="1 7">
        <name>FAD</name>
        <dbReference type="ChEBI" id="CHEBI:57692"/>
    </cofactor>
</comment>
<feature type="region of interest" description="Disordered" evidence="8">
    <location>
        <begin position="1"/>
        <end position="32"/>
    </location>
</feature>
<dbReference type="AlphaFoldDB" id="A0A2V5LF80"/>
<evidence type="ECO:0000256" key="2">
    <source>
        <dbReference type="ARBA" id="ARBA00009347"/>
    </source>
</evidence>
<name>A0A2V5LF80_9MICC</name>
<feature type="compositionally biased region" description="Low complexity" evidence="8">
    <location>
        <begin position="1"/>
        <end position="14"/>
    </location>
</feature>
<dbReference type="SUPFAM" id="SSF47203">
    <property type="entry name" value="Acyl-CoA dehydrogenase C-terminal domain-like"/>
    <property type="match status" value="1"/>
</dbReference>
<dbReference type="FunFam" id="1.10.540.10:FF:000001">
    <property type="entry name" value="Very long-chain-specific acyl-CoA dehydrogenase, mitochondrial"/>
    <property type="match status" value="1"/>
</dbReference>
<protein>
    <submittedName>
        <fullName evidence="12">Acyl-CoA dehydrogenase</fullName>
    </submittedName>
</protein>